<keyword evidence="1" id="KW-1185">Reference proteome</keyword>
<name>A0A914QMY2_9BILA</name>
<accession>A0A914QMY2</accession>
<reference evidence="2" key="1">
    <citation type="submission" date="2022-11" db="UniProtKB">
        <authorList>
            <consortium name="WormBaseParasite"/>
        </authorList>
    </citation>
    <scope>IDENTIFICATION</scope>
</reference>
<evidence type="ECO:0000313" key="2">
    <source>
        <dbReference type="WBParaSite" id="PDA_v2.g28722.t1"/>
    </source>
</evidence>
<protein>
    <submittedName>
        <fullName evidence="2">Uncharacterized protein</fullName>
    </submittedName>
</protein>
<evidence type="ECO:0000313" key="1">
    <source>
        <dbReference type="Proteomes" id="UP000887578"/>
    </source>
</evidence>
<dbReference type="AlphaFoldDB" id="A0A914QMY2"/>
<dbReference type="WBParaSite" id="PDA_v2.g28722.t1">
    <property type="protein sequence ID" value="PDA_v2.g28722.t1"/>
    <property type="gene ID" value="PDA_v2.g28722"/>
</dbReference>
<sequence length="142" mass="16312">MDLSKPLTSRSIHKLEDQDDNVILSKYDKFYASAQRQSFSMPDSVMFYMAKNPKTAELYQKVVQTCKYFFVKNSILVISSLFYYGEKWSIGGSRVVYDLADTTSKFWITEKFYAIPANADVQNSLSPLIPKLFRSDAKAVMI</sequence>
<organism evidence="1 2">
    <name type="scientific">Panagrolaimus davidi</name>
    <dbReference type="NCBI Taxonomy" id="227884"/>
    <lineage>
        <taxon>Eukaryota</taxon>
        <taxon>Metazoa</taxon>
        <taxon>Ecdysozoa</taxon>
        <taxon>Nematoda</taxon>
        <taxon>Chromadorea</taxon>
        <taxon>Rhabditida</taxon>
        <taxon>Tylenchina</taxon>
        <taxon>Panagrolaimomorpha</taxon>
        <taxon>Panagrolaimoidea</taxon>
        <taxon>Panagrolaimidae</taxon>
        <taxon>Panagrolaimus</taxon>
    </lineage>
</organism>
<proteinExistence type="predicted"/>
<dbReference type="Proteomes" id="UP000887578">
    <property type="component" value="Unplaced"/>
</dbReference>